<evidence type="ECO:0000313" key="3">
    <source>
        <dbReference type="Proteomes" id="UP000719766"/>
    </source>
</evidence>
<comment type="caution">
    <text evidence="2">The sequence shown here is derived from an EMBL/GenBank/DDBJ whole genome shotgun (WGS) entry which is preliminary data.</text>
</comment>
<sequence>MSGSLSPTNSLDREILSCRSLNDAIEAISNPARCSQVQTTAYLLGARQELPEFFDEDVADAHADICGSTYIVRIPQHTTDPDIATVYVDVGFAENTLPSDVFDCIHAYMDISPEDSELGWQLSTDRRSDPPAHLKTSFDLKNAFQSARAKRYSGRKEKHVKIEILNLKSISKIVSAKQGGKNSHLSNVSAQPITSPSPTVHNYIHLRGKAADQNQLLHAGIKCLHDIYLKMDNESDDEPQLPICNVLDIIDPLFPAMDFHWYLGALHRQGIAYLASAVNFDCNFYVNKMRMKNDRAVARQKAKGKKFKLPSENPLCVSSYHHHHSKDYLQHRNGGYMRTPSVSTPSETQIQQLQERLAAYESQHIKFEDEDDMDIKPNVEKSKGKKCECSMDDTGDSELSVLQVHDLVFYIAYSTLMVLWPRLALSLALAASRSQKVRVLVFWPAYPTLMVLWLRPALSNVLDADGALAVSRSHALAMTCSQMCSPIFRALPSMSLSTELPPSIINGFMRTLFPGLFTVTRRETRTRTASTGAGEKETYHTCSHHATP</sequence>
<evidence type="ECO:0000313" key="2">
    <source>
        <dbReference type="EMBL" id="KAG1790128.1"/>
    </source>
</evidence>
<protein>
    <submittedName>
        <fullName evidence="2">Uncharacterized protein</fullName>
    </submittedName>
</protein>
<accession>A0A9P7DDS8</accession>
<evidence type="ECO:0000256" key="1">
    <source>
        <dbReference type="SAM" id="MobiDB-lite"/>
    </source>
</evidence>
<dbReference type="OrthoDB" id="2659444at2759"/>
<dbReference type="GeneID" id="64594242"/>
<reference evidence="2" key="1">
    <citation type="journal article" date="2020" name="New Phytol.">
        <title>Comparative genomics reveals dynamic genome evolution in host specialist ectomycorrhizal fungi.</title>
        <authorList>
            <person name="Lofgren L.A."/>
            <person name="Nguyen N.H."/>
            <person name="Vilgalys R."/>
            <person name="Ruytinx J."/>
            <person name="Liao H.L."/>
            <person name="Branco S."/>
            <person name="Kuo A."/>
            <person name="LaButti K."/>
            <person name="Lipzen A."/>
            <person name="Andreopoulos W."/>
            <person name="Pangilinan J."/>
            <person name="Riley R."/>
            <person name="Hundley H."/>
            <person name="Na H."/>
            <person name="Barry K."/>
            <person name="Grigoriev I.V."/>
            <person name="Stajich J.E."/>
            <person name="Kennedy P.G."/>
        </authorList>
    </citation>
    <scope>NUCLEOTIDE SEQUENCE</scope>
    <source>
        <strain evidence="2">S12</strain>
    </source>
</reference>
<dbReference type="EMBL" id="JABBWE010000053">
    <property type="protein sequence ID" value="KAG1790128.1"/>
    <property type="molecule type" value="Genomic_DNA"/>
</dbReference>
<keyword evidence="3" id="KW-1185">Reference proteome</keyword>
<feature type="region of interest" description="Disordered" evidence="1">
    <location>
        <begin position="524"/>
        <end position="548"/>
    </location>
</feature>
<dbReference type="Proteomes" id="UP000719766">
    <property type="component" value="Unassembled WGS sequence"/>
</dbReference>
<organism evidence="2 3">
    <name type="scientific">Suillus plorans</name>
    <dbReference type="NCBI Taxonomy" id="116603"/>
    <lineage>
        <taxon>Eukaryota</taxon>
        <taxon>Fungi</taxon>
        <taxon>Dikarya</taxon>
        <taxon>Basidiomycota</taxon>
        <taxon>Agaricomycotina</taxon>
        <taxon>Agaricomycetes</taxon>
        <taxon>Agaricomycetidae</taxon>
        <taxon>Boletales</taxon>
        <taxon>Suillineae</taxon>
        <taxon>Suillaceae</taxon>
        <taxon>Suillus</taxon>
    </lineage>
</organism>
<dbReference type="AlphaFoldDB" id="A0A9P7DDS8"/>
<gene>
    <name evidence="2" type="ORF">HD556DRAFT_1310912</name>
</gene>
<name>A0A9P7DDS8_9AGAM</name>
<dbReference type="RefSeq" id="XP_041157113.1">
    <property type="nucleotide sequence ID" value="XM_041300478.1"/>
</dbReference>
<proteinExistence type="predicted"/>